<dbReference type="OrthoDB" id="159624at2"/>
<comment type="caution">
    <text evidence="2">The sequence shown here is derived from an EMBL/GenBank/DDBJ whole genome shotgun (WGS) entry which is preliminary data.</text>
</comment>
<keyword evidence="3" id="KW-1185">Reference proteome</keyword>
<name>A0A401ZXV3_9CHLR</name>
<proteinExistence type="predicted"/>
<keyword evidence="1" id="KW-0812">Transmembrane</keyword>
<evidence type="ECO:0000313" key="3">
    <source>
        <dbReference type="Proteomes" id="UP000287352"/>
    </source>
</evidence>
<sequence>MEQKPGPGRIQMIGAILGGVLLGLIILWLGWSLFLSPTASTGSAWKFFRVGTSASPVVQQAPLLAAGITLGRAEQKPVLSQAQALLLAGQQEPDAASQAQNTQAQYVLVNYPAKDGNHADIKDQPSWLIIYQKIPLQPTDAEVDPTPFPQSTHDLYLFLDASTGHEILSVWI</sequence>
<keyword evidence="1" id="KW-1133">Transmembrane helix</keyword>
<dbReference type="AlphaFoldDB" id="A0A401ZXV3"/>
<gene>
    <name evidence="2" type="ORF">KTT_15570</name>
</gene>
<reference evidence="3" key="1">
    <citation type="submission" date="2018-12" db="EMBL/GenBank/DDBJ databases">
        <title>Tengunoibacter tsumagoiensis gen. nov., sp. nov., Dictyobacter kobayashii sp. nov., D. alpinus sp. nov., and D. joshuensis sp. nov. and description of Dictyobacteraceae fam. nov. within the order Ktedonobacterales isolated from Tengu-no-mugimeshi.</title>
        <authorList>
            <person name="Wang C.M."/>
            <person name="Zheng Y."/>
            <person name="Sakai Y."/>
            <person name="Toyoda A."/>
            <person name="Minakuchi Y."/>
            <person name="Abe K."/>
            <person name="Yokota A."/>
            <person name="Yabe S."/>
        </authorList>
    </citation>
    <scope>NUCLEOTIDE SEQUENCE [LARGE SCALE GENOMIC DNA]</scope>
    <source>
        <strain evidence="3">Uno3</strain>
    </source>
</reference>
<organism evidence="2 3">
    <name type="scientific">Tengunoibacter tsumagoiensis</name>
    <dbReference type="NCBI Taxonomy" id="2014871"/>
    <lineage>
        <taxon>Bacteria</taxon>
        <taxon>Bacillati</taxon>
        <taxon>Chloroflexota</taxon>
        <taxon>Ktedonobacteria</taxon>
        <taxon>Ktedonobacterales</taxon>
        <taxon>Dictyobacteraceae</taxon>
        <taxon>Tengunoibacter</taxon>
    </lineage>
</organism>
<keyword evidence="1" id="KW-0472">Membrane</keyword>
<protein>
    <submittedName>
        <fullName evidence="2">Uncharacterized protein</fullName>
    </submittedName>
</protein>
<feature type="transmembrane region" description="Helical" evidence="1">
    <location>
        <begin position="12"/>
        <end position="34"/>
    </location>
</feature>
<evidence type="ECO:0000256" key="1">
    <source>
        <dbReference type="SAM" id="Phobius"/>
    </source>
</evidence>
<evidence type="ECO:0000313" key="2">
    <source>
        <dbReference type="EMBL" id="GCE11698.1"/>
    </source>
</evidence>
<dbReference type="Proteomes" id="UP000287352">
    <property type="component" value="Unassembled WGS sequence"/>
</dbReference>
<accession>A0A401ZXV3</accession>
<dbReference type="RefSeq" id="WP_126579380.1">
    <property type="nucleotide sequence ID" value="NZ_BIFR01000001.1"/>
</dbReference>
<dbReference type="EMBL" id="BIFR01000001">
    <property type="protein sequence ID" value="GCE11698.1"/>
    <property type="molecule type" value="Genomic_DNA"/>
</dbReference>